<keyword evidence="2" id="KW-0813">Transport</keyword>
<dbReference type="Proteomes" id="UP001551482">
    <property type="component" value="Unassembled WGS sequence"/>
</dbReference>
<dbReference type="PANTHER" id="PTHR43335">
    <property type="entry name" value="ABC TRANSPORTER, ATP-BINDING PROTEIN"/>
    <property type="match status" value="1"/>
</dbReference>
<feature type="domain" description="ABC transporter" evidence="5">
    <location>
        <begin position="2"/>
        <end position="223"/>
    </location>
</feature>
<dbReference type="Gene3D" id="3.40.50.300">
    <property type="entry name" value="P-loop containing nucleotide triphosphate hydrolases"/>
    <property type="match status" value="1"/>
</dbReference>
<dbReference type="InterPro" id="IPR003439">
    <property type="entry name" value="ABC_transporter-like_ATP-bd"/>
</dbReference>
<dbReference type="SUPFAM" id="SSF52540">
    <property type="entry name" value="P-loop containing nucleoside triphosphate hydrolases"/>
    <property type="match status" value="1"/>
</dbReference>
<evidence type="ECO:0000313" key="6">
    <source>
        <dbReference type="EMBL" id="MEU8139851.1"/>
    </source>
</evidence>
<evidence type="ECO:0000313" key="7">
    <source>
        <dbReference type="Proteomes" id="UP001551482"/>
    </source>
</evidence>
<comment type="caution">
    <text evidence="6">The sequence shown here is derived from an EMBL/GenBank/DDBJ whole genome shotgun (WGS) entry which is preliminary data.</text>
</comment>
<dbReference type="Pfam" id="PF00005">
    <property type="entry name" value="ABC_tran"/>
    <property type="match status" value="1"/>
</dbReference>
<evidence type="ECO:0000256" key="2">
    <source>
        <dbReference type="ARBA" id="ARBA00022448"/>
    </source>
</evidence>
<gene>
    <name evidence="6" type="ORF">AB0C36_40945</name>
</gene>
<dbReference type="GO" id="GO:0005524">
    <property type="term" value="F:ATP binding"/>
    <property type="evidence" value="ECO:0007669"/>
    <property type="project" value="UniProtKB-KW"/>
</dbReference>
<dbReference type="PANTHER" id="PTHR43335:SF4">
    <property type="entry name" value="ABC TRANSPORTER, ATP-BINDING PROTEIN"/>
    <property type="match status" value="1"/>
</dbReference>
<accession>A0ABV3DVW2</accession>
<dbReference type="CDD" id="cd03230">
    <property type="entry name" value="ABC_DR_subfamily_A"/>
    <property type="match status" value="1"/>
</dbReference>
<organism evidence="6 7">
    <name type="scientific">Streptodolium elevatio</name>
    <dbReference type="NCBI Taxonomy" id="3157996"/>
    <lineage>
        <taxon>Bacteria</taxon>
        <taxon>Bacillati</taxon>
        <taxon>Actinomycetota</taxon>
        <taxon>Actinomycetes</taxon>
        <taxon>Kitasatosporales</taxon>
        <taxon>Streptomycetaceae</taxon>
        <taxon>Streptodolium</taxon>
    </lineage>
</organism>
<dbReference type="InterPro" id="IPR027417">
    <property type="entry name" value="P-loop_NTPase"/>
</dbReference>
<sequence length="223" mass="24216">MLTLAGVSRRFGEREALQRLDLHVAPGERVALTGSNGSGKSTLLRLACGRDRPTTGSIRFDGLPMDEDDPRVRSRVAVVAEALSCYPDLTVRQHLELVAVAHAVPDPDSVIERCLDEHRLAAHADALPGSLSSGQTQAMLLAAAWVRPRDLLVLDEPEQRLDATARDRLAARLRAEGERGTAVLFATHHPALAHSVADRVLVLEDGRVVSDGPPERTSAQWQR</sequence>
<protein>
    <submittedName>
        <fullName evidence="6">ABC transporter ATP-binding protein</fullName>
    </submittedName>
</protein>
<evidence type="ECO:0000259" key="5">
    <source>
        <dbReference type="PROSITE" id="PS50893"/>
    </source>
</evidence>
<evidence type="ECO:0000256" key="1">
    <source>
        <dbReference type="ARBA" id="ARBA00005417"/>
    </source>
</evidence>
<evidence type="ECO:0000256" key="4">
    <source>
        <dbReference type="ARBA" id="ARBA00022840"/>
    </source>
</evidence>
<dbReference type="SMART" id="SM00382">
    <property type="entry name" value="AAA"/>
    <property type="match status" value="1"/>
</dbReference>
<dbReference type="InterPro" id="IPR003593">
    <property type="entry name" value="AAA+_ATPase"/>
</dbReference>
<evidence type="ECO:0000256" key="3">
    <source>
        <dbReference type="ARBA" id="ARBA00022741"/>
    </source>
</evidence>
<keyword evidence="7" id="KW-1185">Reference proteome</keyword>
<dbReference type="PROSITE" id="PS50893">
    <property type="entry name" value="ABC_TRANSPORTER_2"/>
    <property type="match status" value="1"/>
</dbReference>
<comment type="similarity">
    <text evidence="1">Belongs to the ABC transporter superfamily.</text>
</comment>
<name>A0ABV3DVW2_9ACTN</name>
<proteinExistence type="inferred from homology"/>
<dbReference type="EMBL" id="JBEZFP010000207">
    <property type="protein sequence ID" value="MEU8139851.1"/>
    <property type="molecule type" value="Genomic_DNA"/>
</dbReference>
<reference evidence="6 7" key="1">
    <citation type="submission" date="2024-06" db="EMBL/GenBank/DDBJ databases">
        <title>The Natural Products Discovery Center: Release of the First 8490 Sequenced Strains for Exploring Actinobacteria Biosynthetic Diversity.</title>
        <authorList>
            <person name="Kalkreuter E."/>
            <person name="Kautsar S.A."/>
            <person name="Yang D."/>
            <person name="Bader C.D."/>
            <person name="Teijaro C.N."/>
            <person name="Fluegel L."/>
            <person name="Davis C.M."/>
            <person name="Simpson J.R."/>
            <person name="Lauterbach L."/>
            <person name="Steele A.D."/>
            <person name="Gui C."/>
            <person name="Meng S."/>
            <person name="Li G."/>
            <person name="Viehrig K."/>
            <person name="Ye F."/>
            <person name="Su P."/>
            <person name="Kiefer A.F."/>
            <person name="Nichols A."/>
            <person name="Cepeda A.J."/>
            <person name="Yan W."/>
            <person name="Fan B."/>
            <person name="Jiang Y."/>
            <person name="Adhikari A."/>
            <person name="Zheng C.-J."/>
            <person name="Schuster L."/>
            <person name="Cowan T.M."/>
            <person name="Smanski M.J."/>
            <person name="Chevrette M.G."/>
            <person name="De Carvalho L.P.S."/>
            <person name="Shen B."/>
        </authorList>
    </citation>
    <scope>NUCLEOTIDE SEQUENCE [LARGE SCALE GENOMIC DNA]</scope>
    <source>
        <strain evidence="6 7">NPDC048946</strain>
    </source>
</reference>
<keyword evidence="3" id="KW-0547">Nucleotide-binding</keyword>
<keyword evidence="4 6" id="KW-0067">ATP-binding</keyword>